<dbReference type="Gene3D" id="3.30.300.20">
    <property type="match status" value="1"/>
</dbReference>
<feature type="region of interest" description="Disordered" evidence="1">
    <location>
        <begin position="17"/>
        <end position="41"/>
    </location>
</feature>
<dbReference type="InterPro" id="IPR036102">
    <property type="entry name" value="OsmC/Ohrsf"/>
</dbReference>
<name>A0A239MDC9_9BACT</name>
<protein>
    <submittedName>
        <fullName evidence="2">Putative redox protein</fullName>
    </submittedName>
</protein>
<proteinExistence type="predicted"/>
<reference evidence="2 3" key="1">
    <citation type="submission" date="2017-06" db="EMBL/GenBank/DDBJ databases">
        <authorList>
            <person name="Kim H.J."/>
            <person name="Triplett B.A."/>
        </authorList>
    </citation>
    <scope>NUCLEOTIDE SEQUENCE [LARGE SCALE GENOMIC DNA]</scope>
    <source>
        <strain evidence="2 3">DSM 18704</strain>
    </source>
</reference>
<dbReference type="PANTHER" id="PTHR39624:SF2">
    <property type="entry name" value="OSMC-LIKE PROTEIN"/>
    <property type="match status" value="1"/>
</dbReference>
<accession>A0A239MDC9</accession>
<evidence type="ECO:0000256" key="1">
    <source>
        <dbReference type="SAM" id="MobiDB-lite"/>
    </source>
</evidence>
<dbReference type="Pfam" id="PF02566">
    <property type="entry name" value="OsmC"/>
    <property type="match status" value="1"/>
</dbReference>
<dbReference type="AlphaFoldDB" id="A0A239MDC9"/>
<evidence type="ECO:0000313" key="2">
    <source>
        <dbReference type="EMBL" id="SNT40172.1"/>
    </source>
</evidence>
<dbReference type="InterPro" id="IPR015946">
    <property type="entry name" value="KH_dom-like_a/b"/>
</dbReference>
<evidence type="ECO:0000313" key="3">
    <source>
        <dbReference type="Proteomes" id="UP000198356"/>
    </source>
</evidence>
<dbReference type="PANTHER" id="PTHR39624">
    <property type="entry name" value="PROTEIN INVOLVED IN RIMO-MEDIATED BETA-METHYLTHIOLATION OF RIBOSOMAL PROTEIN S12 YCAO"/>
    <property type="match status" value="1"/>
</dbReference>
<dbReference type="Proteomes" id="UP000198356">
    <property type="component" value="Unassembled WGS sequence"/>
</dbReference>
<dbReference type="EMBL" id="FZOU01000011">
    <property type="protein sequence ID" value="SNT40172.1"/>
    <property type="molecule type" value="Genomic_DNA"/>
</dbReference>
<dbReference type="InterPro" id="IPR003718">
    <property type="entry name" value="OsmC/Ohr_fam"/>
</dbReference>
<dbReference type="OrthoDB" id="290036at2"/>
<dbReference type="SUPFAM" id="SSF82784">
    <property type="entry name" value="OsmC-like"/>
    <property type="match status" value="1"/>
</dbReference>
<dbReference type="RefSeq" id="WP_089410237.1">
    <property type="nucleotide sequence ID" value="NZ_FZOU01000011.1"/>
</dbReference>
<keyword evidence="3" id="KW-1185">Reference proteome</keyword>
<gene>
    <name evidence="2" type="ORF">SAMN05421770_11170</name>
</gene>
<organism evidence="2 3">
    <name type="scientific">Granulicella rosea</name>
    <dbReference type="NCBI Taxonomy" id="474952"/>
    <lineage>
        <taxon>Bacteria</taxon>
        <taxon>Pseudomonadati</taxon>
        <taxon>Acidobacteriota</taxon>
        <taxon>Terriglobia</taxon>
        <taxon>Terriglobales</taxon>
        <taxon>Acidobacteriaceae</taxon>
        <taxon>Granulicella</taxon>
    </lineage>
</organism>
<sequence length="135" mass="14604">MVAIEIEYQGDLHCEAVHGPSGTKLNTDAPKDNQGRGESFSPTDLVATALGSCILSVMGIMARTLDIDIAGATASVTKEMTSSAPRRIERLAVTIRVPKPVTEENRTKLERAAHTCPVHKSLHPDVQMPIQFIWG</sequence>